<organism evidence="1 2">
    <name type="scientific">Mangrovibacter phragmitis</name>
    <dbReference type="NCBI Taxonomy" id="1691903"/>
    <lineage>
        <taxon>Bacteria</taxon>
        <taxon>Pseudomonadati</taxon>
        <taxon>Pseudomonadota</taxon>
        <taxon>Gammaproteobacteria</taxon>
        <taxon>Enterobacterales</taxon>
        <taxon>Enterobacteriaceae</taxon>
        <taxon>Mangrovibacter</taxon>
    </lineage>
</organism>
<protein>
    <submittedName>
        <fullName evidence="1">Uncharacterized protein</fullName>
    </submittedName>
</protein>
<name>A0A1B7L6Z8_9ENTR</name>
<accession>A0A1B7L6Z8</accession>
<reference evidence="2" key="1">
    <citation type="submission" date="2016-05" db="EMBL/GenBank/DDBJ databases">
        <authorList>
            <person name="Behera P."/>
            <person name="Vaishampayan P."/>
            <person name="Singh N."/>
            <person name="Raina V."/>
            <person name="Suar M."/>
            <person name="Pattnaik A."/>
            <person name="Rastogi G."/>
        </authorList>
    </citation>
    <scope>NUCLEOTIDE SEQUENCE [LARGE SCALE GENOMIC DNA]</scope>
    <source>
        <strain evidence="2">MP23</strain>
    </source>
</reference>
<dbReference type="EMBL" id="LYRP01000002">
    <property type="protein sequence ID" value="OAT78142.1"/>
    <property type="molecule type" value="Genomic_DNA"/>
</dbReference>
<proteinExistence type="predicted"/>
<keyword evidence="2" id="KW-1185">Reference proteome</keyword>
<dbReference type="AlphaFoldDB" id="A0A1B7L6Z8"/>
<sequence>MFPAGVKGKDEVGVPMKEEQKYETFPLAGLDIRIAKDYDALIVTPQFLATPTDPTIHSDKNFLLSKETALELIELLQNAVSMLNTPPDMKH</sequence>
<comment type="caution">
    <text evidence="1">The sequence shown here is derived from an EMBL/GenBank/DDBJ whole genome shotgun (WGS) entry which is preliminary data.</text>
</comment>
<gene>
    <name evidence="1" type="ORF">A9B99_18560</name>
</gene>
<evidence type="ECO:0000313" key="2">
    <source>
        <dbReference type="Proteomes" id="UP000078225"/>
    </source>
</evidence>
<evidence type="ECO:0000313" key="1">
    <source>
        <dbReference type="EMBL" id="OAT78142.1"/>
    </source>
</evidence>
<dbReference type="Proteomes" id="UP000078225">
    <property type="component" value="Unassembled WGS sequence"/>
</dbReference>